<keyword evidence="4 10" id="KW-0663">Pyridoxal phosphate</keyword>
<organism evidence="14 15">
    <name type="scientific">Pichia membranifaciens NRRL Y-2026</name>
    <dbReference type="NCBI Taxonomy" id="763406"/>
    <lineage>
        <taxon>Eukaryota</taxon>
        <taxon>Fungi</taxon>
        <taxon>Dikarya</taxon>
        <taxon>Ascomycota</taxon>
        <taxon>Saccharomycotina</taxon>
        <taxon>Pichiomycetes</taxon>
        <taxon>Pichiales</taxon>
        <taxon>Pichiaceae</taxon>
        <taxon>Pichia</taxon>
    </lineage>
</organism>
<dbReference type="InterPro" id="IPR009006">
    <property type="entry name" value="Ala_racemase/Decarboxylase_C"/>
</dbReference>
<evidence type="ECO:0000256" key="3">
    <source>
        <dbReference type="ARBA" id="ARBA00022793"/>
    </source>
</evidence>
<dbReference type="PRINTS" id="PR01179">
    <property type="entry name" value="ODADCRBXLASE"/>
</dbReference>
<comment type="cofactor">
    <cofactor evidence="1 10">
        <name>pyridoxal 5'-phosphate</name>
        <dbReference type="ChEBI" id="CHEBI:597326"/>
    </cofactor>
</comment>
<dbReference type="Gene3D" id="3.20.20.10">
    <property type="entry name" value="Alanine racemase"/>
    <property type="match status" value="1"/>
</dbReference>
<dbReference type="GeneID" id="30178840"/>
<dbReference type="OrthoDB" id="5034579at2759"/>
<dbReference type="FunFam" id="3.20.20.10:FF:000005">
    <property type="entry name" value="Ornithine decarboxylase"/>
    <property type="match status" value="1"/>
</dbReference>
<evidence type="ECO:0000256" key="1">
    <source>
        <dbReference type="ARBA" id="ARBA00001933"/>
    </source>
</evidence>
<dbReference type="PROSITE" id="PS00878">
    <property type="entry name" value="ODR_DC_2_1"/>
    <property type="match status" value="1"/>
</dbReference>
<evidence type="ECO:0000256" key="11">
    <source>
        <dbReference type="RuleBase" id="RU003737"/>
    </source>
</evidence>
<feature type="domain" description="Orn/DAP/Arg decarboxylase 2 C-terminal" evidence="12">
    <location>
        <begin position="1"/>
        <end position="361"/>
    </location>
</feature>
<gene>
    <name evidence="14" type="ORF">PICMEDRAFT_20203</name>
</gene>
<dbReference type="PRINTS" id="PR01182">
    <property type="entry name" value="ORNDCRBXLASE"/>
</dbReference>
<comment type="subunit">
    <text evidence="8">Homodimer. Only the dimer is catalytically active, as the active sites are constructed of residues from both monomers.</text>
</comment>
<evidence type="ECO:0000256" key="10">
    <source>
        <dbReference type="PIRSR" id="PIRSR600183-50"/>
    </source>
</evidence>
<evidence type="ECO:0000256" key="5">
    <source>
        <dbReference type="ARBA" id="ARBA00023239"/>
    </source>
</evidence>
<feature type="domain" description="Orn/DAP/Arg decarboxylase 2 N-terminal" evidence="13">
    <location>
        <begin position="7"/>
        <end position="247"/>
    </location>
</feature>
<dbReference type="InterPro" id="IPR029066">
    <property type="entry name" value="PLP-binding_barrel"/>
</dbReference>
<sequence length="387" mass="42200">FYVCDVGEVRRQLRLWRSLLPFVQPYYAVKCNPSRGFLGALAQLGVGFDCASQNEIRAVFEAHEALGASVDTKRLIYANPIKPISHLRFAHSHNVGLTTVDSLEEVEKIARYAAGMDVLVRITTDDSSAQCPLSVKFGADVPYSTKIVDRCVELGVHVRGVAFHAGSGFEDASTLSKAVQDARTVWDYANGRQFARCDMLDVGGGFSKDGFVEPARVLGREIGRLFSDELASGEMSVISELGRFLSASCFTLATNVIGTRREASADGASAAKDDKIRVYLNDGLYGNLNCILYDHQEVEPVVITSAGRFVYGEDTPVSTESGTRQYSIWGPTCDGLDCIKKRCLLSHDVHCGDWVGFRNAGAYTSAAATSFNGFANEFECVFIDTEI</sequence>
<evidence type="ECO:0000256" key="7">
    <source>
        <dbReference type="ARBA" id="ARBA00034138"/>
    </source>
</evidence>
<dbReference type="Proteomes" id="UP000094455">
    <property type="component" value="Unassembled WGS sequence"/>
</dbReference>
<dbReference type="STRING" id="763406.A0A1E3NJH4"/>
<evidence type="ECO:0000256" key="9">
    <source>
        <dbReference type="ARBA" id="ARBA00049127"/>
    </source>
</evidence>
<dbReference type="Pfam" id="PF02784">
    <property type="entry name" value="Orn_Arg_deC_N"/>
    <property type="match status" value="1"/>
</dbReference>
<dbReference type="GO" id="GO:0005737">
    <property type="term" value="C:cytoplasm"/>
    <property type="evidence" value="ECO:0007669"/>
    <property type="project" value="TreeGrafter"/>
</dbReference>
<dbReference type="EC" id="4.1.1.17" evidence="7"/>
<proteinExistence type="inferred from homology"/>
<evidence type="ECO:0000256" key="2">
    <source>
        <dbReference type="ARBA" id="ARBA00008872"/>
    </source>
</evidence>
<comment type="catalytic activity">
    <reaction evidence="9">
        <text>L-ornithine + H(+) = putrescine + CO2</text>
        <dbReference type="Rhea" id="RHEA:22964"/>
        <dbReference type="ChEBI" id="CHEBI:15378"/>
        <dbReference type="ChEBI" id="CHEBI:16526"/>
        <dbReference type="ChEBI" id="CHEBI:46911"/>
        <dbReference type="ChEBI" id="CHEBI:326268"/>
        <dbReference type="EC" id="4.1.1.17"/>
    </reaction>
</comment>
<dbReference type="InterPro" id="IPR000183">
    <property type="entry name" value="Orn/DAP/Arg_de-COase"/>
</dbReference>
<dbReference type="InterPro" id="IPR022653">
    <property type="entry name" value="De-COase2_pyr-phos_BS"/>
</dbReference>
<feature type="non-terminal residue" evidence="14">
    <location>
        <position position="387"/>
    </location>
</feature>
<feature type="non-terminal residue" evidence="14">
    <location>
        <position position="1"/>
    </location>
</feature>
<dbReference type="GO" id="GO:0015940">
    <property type="term" value="P:pantothenate biosynthetic process"/>
    <property type="evidence" value="ECO:0007669"/>
    <property type="project" value="EnsemblFungi"/>
</dbReference>
<protein>
    <recommendedName>
        <fullName evidence="7">ornithine decarboxylase</fullName>
        <ecNumber evidence="7">4.1.1.17</ecNumber>
    </recommendedName>
</protein>
<keyword evidence="15" id="KW-1185">Reference proteome</keyword>
<feature type="modified residue" description="N6-(pyridoxal phosphate)lysine" evidence="10">
    <location>
        <position position="30"/>
    </location>
</feature>
<dbReference type="InterPro" id="IPR022644">
    <property type="entry name" value="De-COase2_N"/>
</dbReference>
<dbReference type="GO" id="GO:0004586">
    <property type="term" value="F:ornithine decarboxylase activity"/>
    <property type="evidence" value="ECO:0007669"/>
    <property type="project" value="UniProtKB-EC"/>
</dbReference>
<dbReference type="SUPFAM" id="SSF51419">
    <property type="entry name" value="PLP-binding barrel"/>
    <property type="match status" value="1"/>
</dbReference>
<accession>A0A1E3NJH4</accession>
<dbReference type="SUPFAM" id="SSF50621">
    <property type="entry name" value="Alanine racemase C-terminal domain-like"/>
    <property type="match status" value="1"/>
</dbReference>
<dbReference type="Gene3D" id="2.40.37.10">
    <property type="entry name" value="Lyase, Ornithine Decarboxylase, Chain A, domain 1"/>
    <property type="match status" value="1"/>
</dbReference>
<evidence type="ECO:0000256" key="4">
    <source>
        <dbReference type="ARBA" id="ARBA00022898"/>
    </source>
</evidence>
<dbReference type="Pfam" id="PF00278">
    <property type="entry name" value="Orn_DAP_Arg_deC"/>
    <property type="match status" value="1"/>
</dbReference>
<dbReference type="RefSeq" id="XP_019017408.1">
    <property type="nucleotide sequence ID" value="XM_019162153.1"/>
</dbReference>
<dbReference type="InterPro" id="IPR002433">
    <property type="entry name" value="Orn_de-COase"/>
</dbReference>
<dbReference type="AlphaFoldDB" id="A0A1E3NJH4"/>
<dbReference type="InterPro" id="IPR022643">
    <property type="entry name" value="De-COase2_C"/>
</dbReference>
<keyword evidence="5" id="KW-0456">Lyase</keyword>
<dbReference type="GO" id="GO:0033387">
    <property type="term" value="P:putrescine biosynthetic process from arginine, via ornithine"/>
    <property type="evidence" value="ECO:0007669"/>
    <property type="project" value="TreeGrafter"/>
</dbReference>
<dbReference type="EMBL" id="KV454003">
    <property type="protein sequence ID" value="ODQ46295.1"/>
    <property type="molecule type" value="Genomic_DNA"/>
</dbReference>
<evidence type="ECO:0000259" key="12">
    <source>
        <dbReference type="Pfam" id="PF00278"/>
    </source>
</evidence>
<evidence type="ECO:0000256" key="6">
    <source>
        <dbReference type="ARBA" id="ARBA00034115"/>
    </source>
</evidence>
<evidence type="ECO:0000313" key="15">
    <source>
        <dbReference type="Proteomes" id="UP000094455"/>
    </source>
</evidence>
<name>A0A1E3NJH4_9ASCO</name>
<dbReference type="PANTHER" id="PTHR11482">
    <property type="entry name" value="ARGININE/DIAMINOPIMELATE/ORNITHINE DECARBOXYLASE"/>
    <property type="match status" value="1"/>
</dbReference>
<feature type="active site" description="Proton donor" evidence="10">
    <location>
        <position position="333"/>
    </location>
</feature>
<evidence type="ECO:0000256" key="8">
    <source>
        <dbReference type="ARBA" id="ARBA00046672"/>
    </source>
</evidence>
<comment type="similarity">
    <text evidence="2 11">Belongs to the Orn/Lys/Arg decarboxylase class-II family.</text>
</comment>
<dbReference type="CDD" id="cd00622">
    <property type="entry name" value="PLPDE_III_ODC"/>
    <property type="match status" value="1"/>
</dbReference>
<dbReference type="PANTHER" id="PTHR11482:SF6">
    <property type="entry name" value="ORNITHINE DECARBOXYLASE 1-RELATED"/>
    <property type="match status" value="1"/>
</dbReference>
<evidence type="ECO:0000259" key="13">
    <source>
        <dbReference type="Pfam" id="PF02784"/>
    </source>
</evidence>
<reference evidence="14 15" key="1">
    <citation type="journal article" date="2016" name="Proc. Natl. Acad. Sci. U.S.A.">
        <title>Comparative genomics of biotechnologically important yeasts.</title>
        <authorList>
            <person name="Riley R."/>
            <person name="Haridas S."/>
            <person name="Wolfe K.H."/>
            <person name="Lopes M.R."/>
            <person name="Hittinger C.T."/>
            <person name="Goeker M."/>
            <person name="Salamov A.A."/>
            <person name="Wisecaver J.H."/>
            <person name="Long T.M."/>
            <person name="Calvey C.H."/>
            <person name="Aerts A.L."/>
            <person name="Barry K.W."/>
            <person name="Choi C."/>
            <person name="Clum A."/>
            <person name="Coughlan A.Y."/>
            <person name="Deshpande S."/>
            <person name="Douglass A.P."/>
            <person name="Hanson S.J."/>
            <person name="Klenk H.-P."/>
            <person name="LaButti K.M."/>
            <person name="Lapidus A."/>
            <person name="Lindquist E.A."/>
            <person name="Lipzen A.M."/>
            <person name="Meier-Kolthoff J.P."/>
            <person name="Ohm R.A."/>
            <person name="Otillar R.P."/>
            <person name="Pangilinan J.L."/>
            <person name="Peng Y."/>
            <person name="Rokas A."/>
            <person name="Rosa C.A."/>
            <person name="Scheuner C."/>
            <person name="Sibirny A.A."/>
            <person name="Slot J.C."/>
            <person name="Stielow J.B."/>
            <person name="Sun H."/>
            <person name="Kurtzman C.P."/>
            <person name="Blackwell M."/>
            <person name="Grigoriev I.V."/>
            <person name="Jeffries T.W."/>
        </authorList>
    </citation>
    <scope>NUCLEOTIDE SEQUENCE [LARGE SCALE GENOMIC DNA]</scope>
    <source>
        <strain evidence="14 15">NRRL Y-2026</strain>
    </source>
</reference>
<keyword evidence="3" id="KW-0210">Decarboxylase</keyword>
<evidence type="ECO:0000313" key="14">
    <source>
        <dbReference type="EMBL" id="ODQ46295.1"/>
    </source>
</evidence>
<comment type="pathway">
    <text evidence="6">Amine and polyamine biosynthesis; putrescine biosynthesis via L-ornithine pathway; putrescine from L-ornithine: step 1/1.</text>
</comment>